<reference evidence="2" key="1">
    <citation type="submission" date="2020-01" db="EMBL/GenBank/DDBJ databases">
        <authorList>
            <person name="Meier V. D."/>
            <person name="Meier V D."/>
        </authorList>
    </citation>
    <scope>NUCLEOTIDE SEQUENCE</scope>
    <source>
        <strain evidence="2">HLG_WM_MAG_12</strain>
    </source>
</reference>
<dbReference type="SMART" id="SM00382">
    <property type="entry name" value="AAA"/>
    <property type="match status" value="1"/>
</dbReference>
<dbReference type="AlphaFoldDB" id="A0A6S6SJM0"/>
<sequence length="401" mass="46069">MKPILRKISKAWLSKKVPSFYRNLYKQIDFNTRIIGIKGARGSGKTTIIHQYAKNSNFKPSQILYVSCDSPIMADVDLFELATSFEQYGGKLLLIDEIHKSDNFSAHIKSMYDFLNIQVIFTGSSAIILNHESSDLSRRATMHYLPPMSLREFISLKENINLKSYTLKDISQNHEDISFEILEQIKPLEQYSNYIKYGAYPFFKESITDYPLRLLEVINITIESDLSTIFNIDASKQNVLKRVLSMLCSTSPYEISKSKLSQDTNISWATLSKYLTYMQKGDLINLIDAPNNHKKLNKASKMLLNNPNLFHILCSEPNIGSIRESYFVSQLNHIHNIHYHDMGDFIIDDGEPLGYKYIFEIGGASKGDKQIKNINNGFVVRDDIETGYDNIIPLWLFGFLY</sequence>
<dbReference type="PANTHER" id="PTHR42990">
    <property type="entry name" value="ATPASE"/>
    <property type="match status" value="1"/>
</dbReference>
<dbReference type="InterPro" id="IPR041682">
    <property type="entry name" value="AAA_14"/>
</dbReference>
<dbReference type="InterPro" id="IPR025420">
    <property type="entry name" value="DUF4143"/>
</dbReference>
<name>A0A6S6SJM0_9BACT</name>
<dbReference type="Pfam" id="PF13173">
    <property type="entry name" value="AAA_14"/>
    <property type="match status" value="1"/>
</dbReference>
<gene>
    <name evidence="2" type="ORF">HELGO_WM14816</name>
</gene>
<dbReference type="SUPFAM" id="SSF52540">
    <property type="entry name" value="P-loop containing nucleoside triphosphate hydrolases"/>
    <property type="match status" value="1"/>
</dbReference>
<dbReference type="Gene3D" id="3.40.50.300">
    <property type="entry name" value="P-loop containing nucleotide triphosphate hydrolases"/>
    <property type="match status" value="1"/>
</dbReference>
<evidence type="ECO:0000259" key="1">
    <source>
        <dbReference type="SMART" id="SM00382"/>
    </source>
</evidence>
<feature type="domain" description="AAA+ ATPase" evidence="1">
    <location>
        <begin position="31"/>
        <end position="147"/>
    </location>
</feature>
<accession>A0A6S6SJM0</accession>
<dbReference type="PANTHER" id="PTHR42990:SF1">
    <property type="entry name" value="AAA+ ATPASE DOMAIN-CONTAINING PROTEIN"/>
    <property type="match status" value="1"/>
</dbReference>
<dbReference type="InterPro" id="IPR027417">
    <property type="entry name" value="P-loop_NTPase"/>
</dbReference>
<proteinExistence type="predicted"/>
<dbReference type="Pfam" id="PF13635">
    <property type="entry name" value="DUF4143"/>
    <property type="match status" value="1"/>
</dbReference>
<organism evidence="2">
    <name type="scientific">uncultured Campylobacterales bacterium</name>
    <dbReference type="NCBI Taxonomy" id="352960"/>
    <lineage>
        <taxon>Bacteria</taxon>
        <taxon>Pseudomonadati</taxon>
        <taxon>Campylobacterota</taxon>
        <taxon>Epsilonproteobacteria</taxon>
        <taxon>Campylobacterales</taxon>
        <taxon>environmental samples</taxon>
    </lineage>
</organism>
<dbReference type="EMBL" id="CACVAW010000026">
    <property type="protein sequence ID" value="CAA6807516.1"/>
    <property type="molecule type" value="Genomic_DNA"/>
</dbReference>
<evidence type="ECO:0000313" key="2">
    <source>
        <dbReference type="EMBL" id="CAA6807516.1"/>
    </source>
</evidence>
<protein>
    <submittedName>
        <fullName evidence="2">AAA family ATPase</fullName>
    </submittedName>
</protein>
<dbReference type="InterPro" id="IPR003593">
    <property type="entry name" value="AAA+_ATPase"/>
</dbReference>